<dbReference type="PROSITE" id="PS50164">
    <property type="entry name" value="GIY_YIG"/>
    <property type="match status" value="1"/>
</dbReference>
<dbReference type="PANTHER" id="PTHR30562:SF1">
    <property type="entry name" value="UVRABC SYSTEM PROTEIN C"/>
    <property type="match status" value="1"/>
</dbReference>
<evidence type="ECO:0000313" key="2">
    <source>
        <dbReference type="EMBL" id="VEJ35055.1"/>
    </source>
</evidence>
<dbReference type="SUPFAM" id="SSF82771">
    <property type="entry name" value="GIY-YIG endonuclease"/>
    <property type="match status" value="1"/>
</dbReference>
<dbReference type="GO" id="GO:0009380">
    <property type="term" value="C:excinuclease repair complex"/>
    <property type="evidence" value="ECO:0007669"/>
    <property type="project" value="TreeGrafter"/>
</dbReference>
<dbReference type="EMBL" id="LR134523">
    <property type="protein sequence ID" value="VEJ35055.1"/>
    <property type="molecule type" value="Genomic_DNA"/>
</dbReference>
<dbReference type="OrthoDB" id="9804933at2"/>
<dbReference type="GO" id="GO:0006289">
    <property type="term" value="P:nucleotide-excision repair"/>
    <property type="evidence" value="ECO:0007669"/>
    <property type="project" value="InterPro"/>
</dbReference>
<keyword evidence="3" id="KW-1185">Reference proteome</keyword>
<proteinExistence type="predicted"/>
<organism evidence="2 3">
    <name type="scientific">Aedoeadaptatus ivorii</name>
    <dbReference type="NCBI Taxonomy" id="54006"/>
    <lineage>
        <taxon>Bacteria</taxon>
        <taxon>Bacillati</taxon>
        <taxon>Bacillota</taxon>
        <taxon>Tissierellia</taxon>
        <taxon>Tissierellales</taxon>
        <taxon>Peptoniphilaceae</taxon>
        <taxon>Aedoeadaptatus</taxon>
    </lineage>
</organism>
<dbReference type="RefSeq" id="WP_126464909.1">
    <property type="nucleotide sequence ID" value="NZ_LR134523.1"/>
</dbReference>
<protein>
    <submittedName>
        <fullName evidence="2">Excinuclease ABC subunit C</fullName>
    </submittedName>
</protein>
<dbReference type="InterPro" id="IPR050066">
    <property type="entry name" value="UvrABC_protein_C"/>
</dbReference>
<dbReference type="InterPro" id="IPR000305">
    <property type="entry name" value="GIY-YIG_endonuc"/>
</dbReference>
<dbReference type="InterPro" id="IPR047296">
    <property type="entry name" value="GIY-YIG_UvrC_Cho"/>
</dbReference>
<dbReference type="CDD" id="cd10434">
    <property type="entry name" value="GIY-YIG_UvrC_Cho"/>
    <property type="match status" value="1"/>
</dbReference>
<dbReference type="SMART" id="SM00465">
    <property type="entry name" value="GIYc"/>
    <property type="match status" value="1"/>
</dbReference>
<dbReference type="PANTHER" id="PTHR30562">
    <property type="entry name" value="UVRC/OXIDOREDUCTASE"/>
    <property type="match status" value="1"/>
</dbReference>
<evidence type="ECO:0000259" key="1">
    <source>
        <dbReference type="PROSITE" id="PS50164"/>
    </source>
</evidence>
<dbReference type="InterPro" id="IPR035901">
    <property type="entry name" value="GIY-YIG_endonuc_sf"/>
</dbReference>
<feature type="domain" description="GIY-YIG" evidence="1">
    <location>
        <begin position="14"/>
        <end position="91"/>
    </location>
</feature>
<accession>A0A3S5C283</accession>
<dbReference type="KEGG" id="piv:NCTC13079_00483"/>
<name>A0A3S5C283_9FIRM</name>
<dbReference type="Gene3D" id="3.40.1440.10">
    <property type="entry name" value="GIY-YIG endonuclease"/>
    <property type="match status" value="1"/>
</dbReference>
<dbReference type="Pfam" id="PF01541">
    <property type="entry name" value="GIY-YIG"/>
    <property type="match status" value="1"/>
</dbReference>
<gene>
    <name evidence="2" type="primary">uvrC_1</name>
    <name evidence="2" type="ORF">NCTC13079_00483</name>
</gene>
<sequence>MELLQLSELSRIEPRPGIYKMYDRGALLYVGKSKQLRHRVRQYFGGSHHAPKIRHMVARIDAVGIEYTPSHLEAMLAEEREIKRLQPPYNRILKREIRAVRFVPDRRAPLLYRLAPGGFGPVQKESFLREFFLSLRHLFPFDGPLAYHPLPLRLTAAEAAQTEARLAAIFSDEAAFSAFLDAIRTLQKKSVAALYFERAETLEVMHRQASRLGRNLFLYDAFLSDTHVLCEPTPAGNRHFVVKQGILTHVGYEEGALQAYPYRDTATEDHRRILFSHYVQYGDCDTRGNFF</sequence>
<dbReference type="AlphaFoldDB" id="A0A3S5C283"/>
<evidence type="ECO:0000313" key="3">
    <source>
        <dbReference type="Proteomes" id="UP000269544"/>
    </source>
</evidence>
<reference evidence="2 3" key="1">
    <citation type="submission" date="2018-12" db="EMBL/GenBank/DDBJ databases">
        <authorList>
            <consortium name="Pathogen Informatics"/>
        </authorList>
    </citation>
    <scope>NUCLEOTIDE SEQUENCE [LARGE SCALE GENOMIC DNA]</scope>
    <source>
        <strain evidence="2 3">NCTC13079</strain>
    </source>
</reference>
<dbReference type="Proteomes" id="UP000269544">
    <property type="component" value="Chromosome"/>
</dbReference>